<dbReference type="Pfam" id="PF10230">
    <property type="entry name" value="LIDHydrolase"/>
    <property type="match status" value="1"/>
</dbReference>
<dbReference type="SUPFAM" id="SSF53474">
    <property type="entry name" value="alpha/beta-Hydrolases"/>
    <property type="match status" value="1"/>
</dbReference>
<dbReference type="InterPro" id="IPR029058">
    <property type="entry name" value="AB_hydrolase_fold"/>
</dbReference>
<keyword evidence="4" id="KW-0378">Hydrolase</keyword>
<evidence type="ECO:0000256" key="4">
    <source>
        <dbReference type="ARBA" id="ARBA00022801"/>
    </source>
</evidence>
<dbReference type="PANTHER" id="PTHR13390:SF0">
    <property type="entry name" value="LIPID DROPLET-ASSOCIATED HYDROLASE"/>
    <property type="match status" value="1"/>
</dbReference>
<dbReference type="InParanoid" id="A0A0C3FVM9"/>
<keyword evidence="6" id="KW-1185">Reference proteome</keyword>
<reference evidence="5 6" key="1">
    <citation type="submission" date="2014-04" db="EMBL/GenBank/DDBJ databases">
        <authorList>
            <consortium name="DOE Joint Genome Institute"/>
            <person name="Kuo A."/>
            <person name="Tarkka M."/>
            <person name="Buscot F."/>
            <person name="Kohler A."/>
            <person name="Nagy L.G."/>
            <person name="Floudas D."/>
            <person name="Copeland A."/>
            <person name="Barry K.W."/>
            <person name="Cichocki N."/>
            <person name="Veneault-Fourrey C."/>
            <person name="LaButti K."/>
            <person name="Lindquist E.A."/>
            <person name="Lipzen A."/>
            <person name="Lundell T."/>
            <person name="Morin E."/>
            <person name="Murat C."/>
            <person name="Sun H."/>
            <person name="Tunlid A."/>
            <person name="Henrissat B."/>
            <person name="Grigoriev I.V."/>
            <person name="Hibbett D.S."/>
            <person name="Martin F."/>
            <person name="Nordberg H.P."/>
            <person name="Cantor M.N."/>
            <person name="Hua S.X."/>
        </authorList>
    </citation>
    <scope>NUCLEOTIDE SEQUENCE [LARGE SCALE GENOMIC DNA]</scope>
    <source>
        <strain evidence="5 6">F 1598</strain>
    </source>
</reference>
<evidence type="ECO:0000313" key="5">
    <source>
        <dbReference type="EMBL" id="KIM88550.1"/>
    </source>
</evidence>
<dbReference type="InterPro" id="IPR019363">
    <property type="entry name" value="LDAH"/>
</dbReference>
<name>A0A0C3FVM9_PILCF</name>
<reference evidence="6" key="2">
    <citation type="submission" date="2015-01" db="EMBL/GenBank/DDBJ databases">
        <title>Evolutionary Origins and Diversification of the Mycorrhizal Mutualists.</title>
        <authorList>
            <consortium name="DOE Joint Genome Institute"/>
            <consortium name="Mycorrhizal Genomics Consortium"/>
            <person name="Kohler A."/>
            <person name="Kuo A."/>
            <person name="Nagy L.G."/>
            <person name="Floudas D."/>
            <person name="Copeland A."/>
            <person name="Barry K.W."/>
            <person name="Cichocki N."/>
            <person name="Veneault-Fourrey C."/>
            <person name="LaButti K."/>
            <person name="Lindquist E.A."/>
            <person name="Lipzen A."/>
            <person name="Lundell T."/>
            <person name="Morin E."/>
            <person name="Murat C."/>
            <person name="Riley R."/>
            <person name="Ohm R."/>
            <person name="Sun H."/>
            <person name="Tunlid A."/>
            <person name="Henrissat B."/>
            <person name="Grigoriev I.V."/>
            <person name="Hibbett D.S."/>
            <person name="Martin F."/>
        </authorList>
    </citation>
    <scope>NUCLEOTIDE SEQUENCE [LARGE SCALE GENOMIC DNA]</scope>
    <source>
        <strain evidence="6">F 1598</strain>
    </source>
</reference>
<dbReference type="GO" id="GO:0019915">
    <property type="term" value="P:lipid storage"/>
    <property type="evidence" value="ECO:0007669"/>
    <property type="project" value="InterPro"/>
</dbReference>
<organism evidence="5 6">
    <name type="scientific">Piloderma croceum (strain F 1598)</name>
    <dbReference type="NCBI Taxonomy" id="765440"/>
    <lineage>
        <taxon>Eukaryota</taxon>
        <taxon>Fungi</taxon>
        <taxon>Dikarya</taxon>
        <taxon>Basidiomycota</taxon>
        <taxon>Agaricomycotina</taxon>
        <taxon>Agaricomycetes</taxon>
        <taxon>Agaricomycetidae</taxon>
        <taxon>Atheliales</taxon>
        <taxon>Atheliaceae</taxon>
        <taxon>Piloderma</taxon>
    </lineage>
</organism>
<protein>
    <recommendedName>
        <fullName evidence="7">AB hydrolase-1 domain-containing protein</fullName>
    </recommendedName>
</protein>
<dbReference type="Gene3D" id="3.40.50.1820">
    <property type="entry name" value="alpha/beta hydrolase"/>
    <property type="match status" value="1"/>
</dbReference>
<dbReference type="GO" id="GO:0005811">
    <property type="term" value="C:lipid droplet"/>
    <property type="evidence" value="ECO:0007669"/>
    <property type="project" value="UniProtKB-SubCell"/>
</dbReference>
<dbReference type="PANTHER" id="PTHR13390">
    <property type="entry name" value="LIPASE"/>
    <property type="match status" value="1"/>
</dbReference>
<evidence type="ECO:0008006" key="7">
    <source>
        <dbReference type="Google" id="ProtNLM"/>
    </source>
</evidence>
<dbReference type="OrthoDB" id="448051at2759"/>
<dbReference type="GO" id="GO:0016298">
    <property type="term" value="F:lipase activity"/>
    <property type="evidence" value="ECO:0007669"/>
    <property type="project" value="InterPro"/>
</dbReference>
<comment type="similarity">
    <text evidence="2">Belongs to the AB hydrolase superfamily. LDAH family.</text>
</comment>
<dbReference type="Proteomes" id="UP000054166">
    <property type="component" value="Unassembled WGS sequence"/>
</dbReference>
<evidence type="ECO:0000256" key="1">
    <source>
        <dbReference type="ARBA" id="ARBA00004502"/>
    </source>
</evidence>
<dbReference type="STRING" id="765440.A0A0C3FVM9"/>
<keyword evidence="3" id="KW-0551">Lipid droplet</keyword>
<gene>
    <name evidence="5" type="ORF">PILCRDRAFT_813494</name>
</gene>
<dbReference type="EMBL" id="KN832976">
    <property type="protein sequence ID" value="KIM88550.1"/>
    <property type="molecule type" value="Genomic_DNA"/>
</dbReference>
<sequence>MSAFPSFLEPLDKAHDTHLPYKHAIFRHKAPIGPVHALWWPCKQTGSRPDLVLLFIPGNPGLLGFYPPFLSAIRDKACSAKVAILAHAHVGHTPGIGNQGQWDAERYGLTTQIQNAVEAFDAVKSTFGPNTKVVLLAHSVGSWFALQVLKARTEVVDGLFLLFPCISNIGSTPNGQSLAWLFRPPVPRIISAISPIARVPPMLLSWFFGSWPRPQITVLHSLLSSPTAIFAALSMAHDEVNNIRDLDTSLLDKHKDRIWFYYAEHDEWVDNQREVVLHAIDAEPGYARVVRGHKDIPHAFCINHGEQLAAQCYEWLLAGRFI</sequence>
<proteinExistence type="inferred from homology"/>
<evidence type="ECO:0000256" key="3">
    <source>
        <dbReference type="ARBA" id="ARBA00022677"/>
    </source>
</evidence>
<dbReference type="AlphaFoldDB" id="A0A0C3FVM9"/>
<dbReference type="HOGENOM" id="CLU_018394_1_1_1"/>
<evidence type="ECO:0000256" key="2">
    <source>
        <dbReference type="ARBA" id="ARBA00008300"/>
    </source>
</evidence>
<accession>A0A0C3FVM9</accession>
<evidence type="ECO:0000313" key="6">
    <source>
        <dbReference type="Proteomes" id="UP000054166"/>
    </source>
</evidence>
<comment type="subcellular location">
    <subcellularLocation>
        <location evidence="1">Lipid droplet</location>
    </subcellularLocation>
</comment>